<dbReference type="EMBL" id="MN739795">
    <property type="protein sequence ID" value="QHT26516.1"/>
    <property type="molecule type" value="Genomic_DNA"/>
</dbReference>
<dbReference type="InterPro" id="IPR011652">
    <property type="entry name" value="MORN_2"/>
</dbReference>
<dbReference type="SUPFAM" id="SSF82185">
    <property type="entry name" value="Histone H3 K4-specific methyltransferase SET7/9 N-terminal domain"/>
    <property type="match status" value="1"/>
</dbReference>
<dbReference type="Pfam" id="PF07661">
    <property type="entry name" value="MORN_2"/>
    <property type="match status" value="3"/>
</dbReference>
<reference evidence="1" key="1">
    <citation type="journal article" date="2020" name="Nature">
        <title>Giant virus diversity and host interactions through global metagenomics.</title>
        <authorList>
            <person name="Schulz F."/>
            <person name="Roux S."/>
            <person name="Paez-Espino D."/>
            <person name="Jungbluth S."/>
            <person name="Walsh D.A."/>
            <person name="Denef V.J."/>
            <person name="McMahon K.D."/>
            <person name="Konstantinidis K.T."/>
            <person name="Eloe-Fadrosh E.A."/>
            <person name="Kyrpides N.C."/>
            <person name="Woyke T."/>
        </authorList>
    </citation>
    <scope>NUCLEOTIDE SEQUENCE</scope>
    <source>
        <strain evidence="1">GVMAG-M-3300023179-27</strain>
    </source>
</reference>
<dbReference type="Gene3D" id="3.90.930.1">
    <property type="match status" value="1"/>
</dbReference>
<organism evidence="1">
    <name type="scientific">viral metagenome</name>
    <dbReference type="NCBI Taxonomy" id="1070528"/>
    <lineage>
        <taxon>unclassified sequences</taxon>
        <taxon>metagenomes</taxon>
        <taxon>organismal metagenomes</taxon>
    </lineage>
</organism>
<evidence type="ECO:0000313" key="1">
    <source>
        <dbReference type="EMBL" id="QHT26516.1"/>
    </source>
</evidence>
<proteinExistence type="predicted"/>
<accession>A0A6C0EBK1</accession>
<name>A0A6C0EBK1_9ZZZZ</name>
<sequence>MSSIHLYGFKQPKYCLLYTKLPDTVTDEERGGIKCANTATYHANVLWLESIVDMNDKNKIINVNKVVKNGHDKIVFYKSMYVAINNNIKKIDSGRIPKWNEDGEIYEITEYKNGKKEVQFCYGDLIEIINFIDGKISSHKVFYKNGILKELMSYDNGMKHGVHKKYFENGKINIEMEYKYNKPSGYYINKNNDGIITEIGYYYNGLKNSYWKTYDNSGKLLKEGNFKNDKKTGFWVKYIDNEYHKEGYYKNGNKIGSWYTYHNYCLVKTDNFSNKKAKCE</sequence>
<protein>
    <submittedName>
        <fullName evidence="1">Uncharacterized protein</fullName>
    </submittedName>
</protein>
<dbReference type="Gene3D" id="2.20.110.10">
    <property type="entry name" value="Histone H3 K4-specific methyltransferase SET7/9 N-terminal domain"/>
    <property type="match status" value="1"/>
</dbReference>
<dbReference type="AlphaFoldDB" id="A0A6C0EBK1"/>